<evidence type="ECO:0000256" key="1">
    <source>
        <dbReference type="SAM" id="SignalP"/>
    </source>
</evidence>
<feature type="signal peptide" evidence="1">
    <location>
        <begin position="1"/>
        <end position="25"/>
    </location>
</feature>
<evidence type="ECO:0008006" key="4">
    <source>
        <dbReference type="Google" id="ProtNLM"/>
    </source>
</evidence>
<keyword evidence="1" id="KW-0732">Signal</keyword>
<name>A0ABZ0IRT5_9BACT</name>
<evidence type="ECO:0000313" key="3">
    <source>
        <dbReference type="Proteomes" id="UP001302349"/>
    </source>
</evidence>
<reference evidence="2 3" key="1">
    <citation type="journal article" date="2023" name="Microbiol. Resour. Announc.">
        <title>Complete Genome Sequence of Imperialibacter roseus strain P4T.</title>
        <authorList>
            <person name="Tizabi D.R."/>
            <person name="Bachvaroff T."/>
            <person name="Hill R.T."/>
        </authorList>
    </citation>
    <scope>NUCLEOTIDE SEQUENCE [LARGE SCALE GENOMIC DNA]</scope>
    <source>
        <strain evidence="2 3">P4T</strain>
    </source>
</reference>
<protein>
    <recommendedName>
        <fullName evidence="4">Microcystin-dependent protein</fullName>
    </recommendedName>
</protein>
<dbReference type="SUPFAM" id="SSF88874">
    <property type="entry name" value="Receptor-binding domain of short tail fibre protein gp12"/>
    <property type="match status" value="1"/>
</dbReference>
<sequence>MKKRIQPHRWLRAVAFIFISFSSKAQESTDFLFIGTGPTPPYEKAVVVIDVQEKNKGVLLPNYAAGTNDGTNHRSHPLAAEAGMMYYDSNGNNVNVYNSTNGVWNSLGFLPVKSIVMWSGDPSALPAGWYLCDGENGTPDLRGRFIVGLNPGGSDYPSKGPGGGFDHITITEAMLPSHLHGVNDPGHAHAATLTHDHAYSVTEYRSIIPNTNKSMVGPGGSPSNTSSVTTSSASFTGTFSVSSIGVGASAGATGGGQQYDNRPPYLVLAFIMRVN</sequence>
<accession>A0ABZ0IRT5</accession>
<dbReference type="CDD" id="cd22641">
    <property type="entry name" value="C24-like"/>
    <property type="match status" value="1"/>
</dbReference>
<dbReference type="EMBL" id="CP136051">
    <property type="protein sequence ID" value="WOK06685.1"/>
    <property type="molecule type" value="Genomic_DNA"/>
</dbReference>
<proteinExistence type="predicted"/>
<keyword evidence="3" id="KW-1185">Reference proteome</keyword>
<organism evidence="2 3">
    <name type="scientific">Imperialibacter roseus</name>
    <dbReference type="NCBI Taxonomy" id="1324217"/>
    <lineage>
        <taxon>Bacteria</taxon>
        <taxon>Pseudomonadati</taxon>
        <taxon>Bacteroidota</taxon>
        <taxon>Cytophagia</taxon>
        <taxon>Cytophagales</taxon>
        <taxon>Flammeovirgaceae</taxon>
        <taxon>Imperialibacter</taxon>
    </lineage>
</organism>
<gene>
    <name evidence="2" type="ORF">RT717_26790</name>
</gene>
<dbReference type="RefSeq" id="WP_317489392.1">
    <property type="nucleotide sequence ID" value="NZ_CP136051.1"/>
</dbReference>
<feature type="chain" id="PRO_5045308688" description="Microcystin-dependent protein" evidence="1">
    <location>
        <begin position="26"/>
        <end position="275"/>
    </location>
</feature>
<dbReference type="Proteomes" id="UP001302349">
    <property type="component" value="Chromosome"/>
</dbReference>
<evidence type="ECO:0000313" key="2">
    <source>
        <dbReference type="EMBL" id="WOK06685.1"/>
    </source>
</evidence>